<dbReference type="Pfam" id="PF00583">
    <property type="entry name" value="Acetyltransf_1"/>
    <property type="match status" value="1"/>
</dbReference>
<evidence type="ECO:0000259" key="2">
    <source>
        <dbReference type="PROSITE" id="PS51186"/>
    </source>
</evidence>
<reference evidence="3" key="1">
    <citation type="submission" date="2023-06" db="EMBL/GenBank/DDBJ databases">
        <title>Multi-omics analyses reveal the molecular pathogenesis toolkit of Lasiodiplodia hormozganensis, a cross-kingdom pathogen.</title>
        <authorList>
            <person name="Felix C."/>
            <person name="Meneses R."/>
            <person name="Goncalves M.F.M."/>
            <person name="Tilleman L."/>
            <person name="Duarte A.S."/>
            <person name="Jorrin-Novo J.V."/>
            <person name="Van De Peer Y."/>
            <person name="Deforce D."/>
            <person name="Van Nieuwerburgh F."/>
            <person name="Esteves A.C."/>
            <person name="Alves A."/>
        </authorList>
    </citation>
    <scope>NUCLEOTIDE SEQUENCE</scope>
    <source>
        <strain evidence="3">CBS 339.90</strain>
    </source>
</reference>
<dbReference type="GO" id="GO:0016747">
    <property type="term" value="F:acyltransferase activity, transferring groups other than amino-acyl groups"/>
    <property type="evidence" value="ECO:0007669"/>
    <property type="project" value="InterPro"/>
</dbReference>
<organism evidence="3 4">
    <name type="scientific">Lasiodiplodia hormozganensis</name>
    <dbReference type="NCBI Taxonomy" id="869390"/>
    <lineage>
        <taxon>Eukaryota</taxon>
        <taxon>Fungi</taxon>
        <taxon>Dikarya</taxon>
        <taxon>Ascomycota</taxon>
        <taxon>Pezizomycotina</taxon>
        <taxon>Dothideomycetes</taxon>
        <taxon>Dothideomycetes incertae sedis</taxon>
        <taxon>Botryosphaeriales</taxon>
        <taxon>Botryosphaeriaceae</taxon>
        <taxon>Lasiodiplodia</taxon>
    </lineage>
</organism>
<sequence length="247" mass="27367">MPLTPPYTLAPITEADFDACMANSTPAFAADAIRLATFPPHLVDPQYPDEESDFRRRRLRKRLRAGCVAHKIVDPDDTSKIAAWAVWIPPQGKGRNGEEEQGGKEVNGGGEEGGEEGGEGGARAGEGWTNDVPKCAVRELWDVQIGMMKEAEKKVFGEDKNFWYLATLSCHPDYQGKGLGAALVKWGLEQAEKDGVPVYLEATPSGRHLYAKMGFETLIEYDMARYVPEGVKYVFSCMLWKPKNKLQ</sequence>
<dbReference type="InterPro" id="IPR000182">
    <property type="entry name" value="GNAT_dom"/>
</dbReference>
<gene>
    <name evidence="3" type="primary">pac</name>
    <name evidence="3" type="ORF">DIS24_g8527</name>
</gene>
<evidence type="ECO:0000313" key="4">
    <source>
        <dbReference type="Proteomes" id="UP001175001"/>
    </source>
</evidence>
<comment type="caution">
    <text evidence="3">The sequence shown here is derived from an EMBL/GenBank/DDBJ whole genome shotgun (WGS) entry which is preliminary data.</text>
</comment>
<feature type="region of interest" description="Disordered" evidence="1">
    <location>
        <begin position="90"/>
        <end position="129"/>
    </location>
</feature>
<dbReference type="PANTHER" id="PTHR42791:SF2">
    <property type="entry name" value="N-ACETYLTRANSFERASE DOMAIN-CONTAINING PROTEIN"/>
    <property type="match status" value="1"/>
</dbReference>
<evidence type="ECO:0000256" key="1">
    <source>
        <dbReference type="SAM" id="MobiDB-lite"/>
    </source>
</evidence>
<keyword evidence="4" id="KW-1185">Reference proteome</keyword>
<protein>
    <submittedName>
        <fullName evidence="3">Puromycin N-acetyltransferase</fullName>
    </submittedName>
</protein>
<dbReference type="Proteomes" id="UP001175001">
    <property type="component" value="Unassembled WGS sequence"/>
</dbReference>
<name>A0AA40CPG2_9PEZI</name>
<proteinExistence type="predicted"/>
<dbReference type="PANTHER" id="PTHR42791">
    <property type="entry name" value="GNAT FAMILY ACETYLTRANSFERASE"/>
    <property type="match status" value="1"/>
</dbReference>
<accession>A0AA40CPG2</accession>
<dbReference type="EMBL" id="JAUJDW010000064">
    <property type="protein sequence ID" value="KAK0644798.1"/>
    <property type="molecule type" value="Genomic_DNA"/>
</dbReference>
<dbReference type="AlphaFoldDB" id="A0AA40CPG2"/>
<dbReference type="InterPro" id="IPR016181">
    <property type="entry name" value="Acyl_CoA_acyltransferase"/>
</dbReference>
<dbReference type="Gene3D" id="3.40.630.30">
    <property type="match status" value="1"/>
</dbReference>
<dbReference type="SUPFAM" id="SSF55729">
    <property type="entry name" value="Acyl-CoA N-acyltransferases (Nat)"/>
    <property type="match status" value="1"/>
</dbReference>
<dbReference type="CDD" id="cd04301">
    <property type="entry name" value="NAT_SF"/>
    <property type="match status" value="1"/>
</dbReference>
<dbReference type="PROSITE" id="PS51186">
    <property type="entry name" value="GNAT"/>
    <property type="match status" value="1"/>
</dbReference>
<evidence type="ECO:0000313" key="3">
    <source>
        <dbReference type="EMBL" id="KAK0644798.1"/>
    </source>
</evidence>
<dbReference type="InterPro" id="IPR052523">
    <property type="entry name" value="Trichothecene_AcTrans"/>
</dbReference>
<feature type="domain" description="N-acetyltransferase" evidence="2">
    <location>
        <begin position="156"/>
        <end position="240"/>
    </location>
</feature>